<dbReference type="EC" id="4.99.1.9" evidence="7"/>
<dbReference type="PANTHER" id="PTHR11108:SF1">
    <property type="entry name" value="FERROCHELATASE, MITOCHONDRIAL"/>
    <property type="match status" value="1"/>
</dbReference>
<reference evidence="10" key="1">
    <citation type="submission" date="2015-06" db="EMBL/GenBank/DDBJ databases">
        <title>Complete genome sequence and metabolic analysis of phthalate degradation pathway in Gordonia sp. QH-11.</title>
        <authorList>
            <person name="Jin D."/>
            <person name="Kong X."/>
            <person name="Bai Z."/>
        </authorList>
    </citation>
    <scope>NUCLEOTIDE SEQUENCE [LARGE SCALE GENOMIC DNA]</scope>
    <source>
        <strain evidence="10">QH-11</strain>
    </source>
</reference>
<evidence type="ECO:0000313" key="9">
    <source>
        <dbReference type="EMBL" id="ALG84818.1"/>
    </source>
</evidence>
<dbReference type="RefSeq" id="WP_062392812.1">
    <property type="nucleotide sequence ID" value="NZ_CP011853.1"/>
</dbReference>
<organism evidence="9 10">
    <name type="scientific">Gordonia phthalatica</name>
    <dbReference type="NCBI Taxonomy" id="1136941"/>
    <lineage>
        <taxon>Bacteria</taxon>
        <taxon>Bacillati</taxon>
        <taxon>Actinomycetota</taxon>
        <taxon>Actinomycetes</taxon>
        <taxon>Mycobacteriales</taxon>
        <taxon>Gordoniaceae</taxon>
        <taxon>Gordonia</taxon>
    </lineage>
</organism>
<evidence type="ECO:0000256" key="1">
    <source>
        <dbReference type="ARBA" id="ARBA00004744"/>
    </source>
</evidence>
<dbReference type="PROSITE" id="PS00534">
    <property type="entry name" value="FERROCHELATASE"/>
    <property type="match status" value="1"/>
</dbReference>
<dbReference type="STRING" id="1136941.ACH46_10290"/>
<comment type="pathway">
    <text evidence="1 7 8">Porphyrin-containing compound metabolism; protoheme biosynthesis.</text>
</comment>
<dbReference type="SUPFAM" id="SSF53800">
    <property type="entry name" value="Chelatase"/>
    <property type="match status" value="1"/>
</dbReference>
<dbReference type="GO" id="GO:0005737">
    <property type="term" value="C:cytoplasm"/>
    <property type="evidence" value="ECO:0007669"/>
    <property type="project" value="UniProtKB-SubCell"/>
</dbReference>
<dbReference type="Pfam" id="PF00762">
    <property type="entry name" value="Ferrochelatase"/>
    <property type="match status" value="1"/>
</dbReference>
<feature type="binding site" evidence="7">
    <location>
        <position position="129"/>
    </location>
    <ligand>
        <name>Fe-coproporphyrin III</name>
        <dbReference type="ChEBI" id="CHEBI:68438"/>
    </ligand>
</feature>
<evidence type="ECO:0000256" key="7">
    <source>
        <dbReference type="HAMAP-Rule" id="MF_00323"/>
    </source>
</evidence>
<name>A0A0N9N9B7_9ACTN</name>
<dbReference type="GO" id="GO:0046872">
    <property type="term" value="F:metal ion binding"/>
    <property type="evidence" value="ECO:0007669"/>
    <property type="project" value="UniProtKB-UniRule"/>
</dbReference>
<keyword evidence="2 7" id="KW-0408">Iron</keyword>
<dbReference type="KEGG" id="goq:ACH46_10290"/>
<dbReference type="CDD" id="cd03411">
    <property type="entry name" value="Ferrochelatase_N"/>
    <property type="match status" value="1"/>
</dbReference>
<gene>
    <name evidence="7" type="primary">cpfC</name>
    <name evidence="9" type="ORF">ACH46_10290</name>
</gene>
<dbReference type="InterPro" id="IPR019772">
    <property type="entry name" value="Ferrochelatase_AS"/>
</dbReference>
<comment type="function">
    <text evidence="7 8">Involved in coproporphyrin-dependent heme b biosynthesis. Catalyzes the insertion of ferrous iron into coproporphyrin III to form Fe-coproporphyrin III.</text>
</comment>
<dbReference type="EMBL" id="CP011853">
    <property type="protein sequence ID" value="ALG84818.1"/>
    <property type="molecule type" value="Genomic_DNA"/>
</dbReference>
<keyword evidence="10" id="KW-1185">Reference proteome</keyword>
<dbReference type="HAMAP" id="MF_00323">
    <property type="entry name" value="Ferrochelatase"/>
    <property type="match status" value="1"/>
</dbReference>
<comment type="similarity">
    <text evidence="7 8">Belongs to the ferrochelatase family.</text>
</comment>
<keyword evidence="7" id="KW-0479">Metal-binding</keyword>
<dbReference type="UniPathway" id="UPA00252"/>
<dbReference type="InterPro" id="IPR033644">
    <property type="entry name" value="Ferrochelatase_C"/>
</dbReference>
<evidence type="ECO:0000256" key="5">
    <source>
        <dbReference type="ARBA" id="ARBA00023244"/>
    </source>
</evidence>
<dbReference type="GO" id="GO:0006783">
    <property type="term" value="P:heme biosynthetic process"/>
    <property type="evidence" value="ECO:0007669"/>
    <property type="project" value="UniProtKB-UniRule"/>
</dbReference>
<evidence type="ECO:0000256" key="4">
    <source>
        <dbReference type="ARBA" id="ARBA00023239"/>
    </source>
</evidence>
<sequence length="353" mass="38870">MSDDLRNSSAFDALLFLSFGGPEKVEDVRPFLENVTRGRGVPPERFEDVVQHYLHFGGVSPINRLNLAMIDAVRAELAGRGRDLPIYFGNRNWHPMAADTTRRIYDDGHRRVLVFPTSAWGGYSGCRQYHEDITGALGAAIPGDDPTFLMRKLPQFCREPKFIEASVNALRSALAEFDEQPRVVFTAHSIPESADRNAGPAADGGHLYSLQVKAASAAVAQQLGIDEFDVVWQSRSGPPQVPWLEPDICDHLRDLHDRGFTNVAVMPIGFISDHLEVIWDLDSEARDVAAELGMTYVRVPTIGTDPVFISLIADLVERYVDGDGDVTALGCGDNGGICRPDCCVPVRRPARTQ</sequence>
<keyword evidence="7 8" id="KW-0963">Cytoplasm</keyword>
<comment type="caution">
    <text evidence="7">Lacks conserved residue(s) required for the propagation of feature annotation.</text>
</comment>
<keyword evidence="4 7" id="KW-0456">Lyase</keyword>
<dbReference type="Gene3D" id="3.40.50.1400">
    <property type="match status" value="2"/>
</dbReference>
<evidence type="ECO:0000256" key="2">
    <source>
        <dbReference type="ARBA" id="ARBA00023004"/>
    </source>
</evidence>
<evidence type="ECO:0000256" key="6">
    <source>
        <dbReference type="ARBA" id="ARBA00024536"/>
    </source>
</evidence>
<dbReference type="PATRIC" id="fig|1136941.3.peg.2089"/>
<dbReference type="GO" id="GO:0004325">
    <property type="term" value="F:ferrochelatase activity"/>
    <property type="evidence" value="ECO:0007669"/>
    <property type="project" value="UniProtKB-UniRule"/>
</dbReference>
<dbReference type="InterPro" id="IPR033659">
    <property type="entry name" value="Ferrochelatase_N"/>
</dbReference>
<comment type="catalytic activity">
    <reaction evidence="6">
        <text>Fe-coproporphyrin III + 2 H(+) = coproporphyrin III + Fe(2+)</text>
        <dbReference type="Rhea" id="RHEA:49572"/>
        <dbReference type="ChEBI" id="CHEBI:15378"/>
        <dbReference type="ChEBI" id="CHEBI:29033"/>
        <dbReference type="ChEBI" id="CHEBI:68438"/>
        <dbReference type="ChEBI" id="CHEBI:131725"/>
        <dbReference type="EC" id="4.99.1.9"/>
    </reaction>
    <physiologicalReaction direction="right-to-left" evidence="6">
        <dbReference type="Rhea" id="RHEA:49574"/>
    </physiologicalReaction>
</comment>
<comment type="subcellular location">
    <subcellularLocation>
        <location evidence="7 8">Cytoplasm</location>
    </subcellularLocation>
</comment>
<dbReference type="Proteomes" id="UP000063789">
    <property type="component" value="Chromosome"/>
</dbReference>
<protein>
    <recommendedName>
        <fullName evidence="7">Coproporphyrin III ferrochelatase</fullName>
        <ecNumber evidence="7">4.99.1.9</ecNumber>
    </recommendedName>
</protein>
<feature type="binding site" evidence="7">
    <location>
        <position position="188"/>
    </location>
    <ligand>
        <name>Fe(2+)</name>
        <dbReference type="ChEBI" id="CHEBI:29033"/>
    </ligand>
</feature>
<dbReference type="CDD" id="cd00419">
    <property type="entry name" value="Ferrochelatase_C"/>
    <property type="match status" value="1"/>
</dbReference>
<feature type="binding site" evidence="7">
    <location>
        <position position="276"/>
    </location>
    <ligand>
        <name>Fe(2+)</name>
        <dbReference type="ChEBI" id="CHEBI:29033"/>
    </ligand>
</feature>
<feature type="binding site" evidence="7">
    <location>
        <position position="60"/>
    </location>
    <ligand>
        <name>Fe-coproporphyrin III</name>
        <dbReference type="ChEBI" id="CHEBI:68438"/>
    </ligand>
</feature>
<reference evidence="9 10" key="2">
    <citation type="journal article" date="2017" name="Int. J. Syst. Evol. Microbiol.">
        <title>Gordonia phthalatica sp. nov., a di-n-butyl phthalate-degrading bacterium isolated from activated sludge.</title>
        <authorList>
            <person name="Jin D."/>
            <person name="Kong X."/>
            <person name="Jia M."/>
            <person name="Yu X."/>
            <person name="Wang X."/>
            <person name="Zhuang X."/>
            <person name="Deng Y."/>
            <person name="Bai Z."/>
        </authorList>
    </citation>
    <scope>NUCLEOTIDE SEQUENCE [LARGE SCALE GENOMIC DNA]</scope>
    <source>
        <strain evidence="9 10">QH-11</strain>
    </source>
</reference>
<evidence type="ECO:0000256" key="3">
    <source>
        <dbReference type="ARBA" id="ARBA00023133"/>
    </source>
</evidence>
<keyword evidence="5 7" id="KW-0627">Porphyrin biosynthesis</keyword>
<dbReference type="AlphaFoldDB" id="A0A0N9N9B7"/>
<dbReference type="InterPro" id="IPR001015">
    <property type="entry name" value="Ferrochelatase"/>
</dbReference>
<dbReference type="PANTHER" id="PTHR11108">
    <property type="entry name" value="FERROCHELATASE"/>
    <property type="match status" value="1"/>
</dbReference>
<accession>A0A0N9N9B7</accession>
<evidence type="ECO:0000256" key="8">
    <source>
        <dbReference type="RuleBase" id="RU000607"/>
    </source>
</evidence>
<dbReference type="NCBIfam" id="NF000689">
    <property type="entry name" value="PRK00035.2-1"/>
    <property type="match status" value="1"/>
</dbReference>
<dbReference type="NCBIfam" id="TIGR00109">
    <property type="entry name" value="hemH"/>
    <property type="match status" value="1"/>
</dbReference>
<keyword evidence="3 7" id="KW-0350">Heme biosynthesis</keyword>
<evidence type="ECO:0000313" key="10">
    <source>
        <dbReference type="Proteomes" id="UP000063789"/>
    </source>
</evidence>
<dbReference type="OrthoDB" id="9776380at2"/>
<proteinExistence type="inferred from homology"/>